<evidence type="ECO:0000313" key="4">
    <source>
        <dbReference type="Proteomes" id="UP000182486"/>
    </source>
</evidence>
<feature type="transmembrane region" description="Helical" evidence="2">
    <location>
        <begin position="45"/>
        <end position="65"/>
    </location>
</feature>
<feature type="region of interest" description="Disordered" evidence="1">
    <location>
        <begin position="1"/>
        <end position="40"/>
    </location>
</feature>
<evidence type="ECO:0000256" key="1">
    <source>
        <dbReference type="SAM" id="MobiDB-lite"/>
    </source>
</evidence>
<name>A0A1K0GJN9_9ACTN</name>
<accession>A0A1K0GJN9</accession>
<organism evidence="3 4">
    <name type="scientific">Couchioplanes caeruleus subsp. caeruleus</name>
    <dbReference type="NCBI Taxonomy" id="56427"/>
    <lineage>
        <taxon>Bacteria</taxon>
        <taxon>Bacillati</taxon>
        <taxon>Actinomycetota</taxon>
        <taxon>Actinomycetes</taxon>
        <taxon>Micromonosporales</taxon>
        <taxon>Micromonosporaceae</taxon>
        <taxon>Couchioplanes</taxon>
    </lineage>
</organism>
<dbReference type="EMBL" id="MEIA01000438">
    <property type="protein sequence ID" value="OJF11180.1"/>
    <property type="molecule type" value="Genomic_DNA"/>
</dbReference>
<reference evidence="3 4" key="1">
    <citation type="submission" date="2016-09" db="EMBL/GenBank/DDBJ databases">
        <title>Couchioplanes caeruleus draft genome sequence.</title>
        <authorList>
            <person name="Sheehan J."/>
            <person name="Caffrey P."/>
        </authorList>
    </citation>
    <scope>NUCLEOTIDE SEQUENCE [LARGE SCALE GENOMIC DNA]</scope>
    <source>
        <strain evidence="3 4">DSM 43634</strain>
    </source>
</reference>
<gene>
    <name evidence="3" type="ORF">BG844_28145</name>
</gene>
<evidence type="ECO:0000313" key="3">
    <source>
        <dbReference type="EMBL" id="OJF11180.1"/>
    </source>
</evidence>
<keyword evidence="2" id="KW-1133">Transmembrane helix</keyword>
<comment type="caution">
    <text evidence="3">The sequence shown here is derived from an EMBL/GenBank/DDBJ whole genome shotgun (WGS) entry which is preliminary data.</text>
</comment>
<keyword evidence="2" id="KW-0472">Membrane</keyword>
<feature type="transmembrane region" description="Helical" evidence="2">
    <location>
        <begin position="85"/>
        <end position="108"/>
    </location>
</feature>
<dbReference type="AlphaFoldDB" id="A0A1K0GJN9"/>
<sequence length="117" mass="12363">MSNNLDQTRTPPAGPPPSSAGRSQNLTMPDATSPAGRVPRTRTGAAWSGICVAALLFVVLIVFMLQNTRHVEVTFLWLHGSLPLALALLIAGVGVGIATAAIGTARIAQLRRLSRRR</sequence>
<keyword evidence="2" id="KW-0812">Transmembrane</keyword>
<protein>
    <submittedName>
        <fullName evidence="3">Uncharacterized protein</fullName>
    </submittedName>
</protein>
<keyword evidence="4" id="KW-1185">Reference proteome</keyword>
<dbReference type="Proteomes" id="UP000182486">
    <property type="component" value="Unassembled WGS sequence"/>
</dbReference>
<evidence type="ECO:0000256" key="2">
    <source>
        <dbReference type="SAM" id="Phobius"/>
    </source>
</evidence>
<proteinExistence type="predicted"/>